<comment type="caution">
    <text evidence="13">The sequence shown here is derived from an EMBL/GenBank/DDBJ whole genome shotgun (WGS) entry which is preliminary data.</text>
</comment>
<dbReference type="Pfam" id="PF00528">
    <property type="entry name" value="BPD_transp_1"/>
    <property type="match status" value="1"/>
</dbReference>
<dbReference type="PROSITE" id="PS50928">
    <property type="entry name" value="ABC_TM1"/>
    <property type="match status" value="1"/>
</dbReference>
<keyword evidence="5 11" id="KW-1003">Cell membrane</keyword>
<evidence type="ECO:0000256" key="4">
    <source>
        <dbReference type="ARBA" id="ARBA00022448"/>
    </source>
</evidence>
<dbReference type="Gene3D" id="1.10.3720.10">
    <property type="entry name" value="MetI-like"/>
    <property type="match status" value="1"/>
</dbReference>
<keyword evidence="7 10" id="KW-0812">Transmembrane</keyword>
<dbReference type="EMBL" id="NASZ01000001">
    <property type="protein sequence ID" value="MBD0723918.1"/>
    <property type="molecule type" value="Genomic_DNA"/>
</dbReference>
<gene>
    <name evidence="13" type="ORF">B6A10_01855</name>
</gene>
<dbReference type="PANTHER" id="PTHR30183">
    <property type="entry name" value="MOLYBDENUM TRANSPORT SYSTEM PERMEASE PROTEIN MODB"/>
    <property type="match status" value="1"/>
</dbReference>
<keyword evidence="4 10" id="KW-0813">Transport</keyword>
<keyword evidence="14" id="KW-1185">Reference proteome</keyword>
<comment type="subcellular location">
    <subcellularLocation>
        <location evidence="2 10">Cell membrane</location>
        <topology evidence="2 10">Multi-pass membrane protein</topology>
    </subcellularLocation>
</comment>
<sequence>MIDLQPIYLTLQLAFCTTLILLCIGLPLAYWLAFSKWKLKAIPEAVVSLPLVLPPSVLGFYLLLAFSPENTFGKFLDQYFDLRLVFTFSGLVVASVLYSLPFMVHPIQNGFKLLSPSLMEASFLLGKSKTETLFKVLIPNIKKSILTGIVLTFAHTIGEFGVVLMVGGSIPSETKVVSIAIYDEVQAMNYHNANVYAGILFAFAFVVLLCVYTINHRFSKTSPLQ</sequence>
<feature type="transmembrane region" description="Helical" evidence="10">
    <location>
        <begin position="145"/>
        <end position="166"/>
    </location>
</feature>
<evidence type="ECO:0000313" key="14">
    <source>
        <dbReference type="Proteomes" id="UP000661715"/>
    </source>
</evidence>
<dbReference type="RefSeq" id="WP_188219490.1">
    <property type="nucleotide sequence ID" value="NZ_NASZ01000001.1"/>
</dbReference>
<feature type="transmembrane region" description="Helical" evidence="10">
    <location>
        <begin position="45"/>
        <end position="64"/>
    </location>
</feature>
<dbReference type="NCBIfam" id="TIGR02141">
    <property type="entry name" value="modB_ABC"/>
    <property type="match status" value="1"/>
</dbReference>
<feature type="transmembrane region" description="Helical" evidence="10">
    <location>
        <begin position="84"/>
        <end position="104"/>
    </location>
</feature>
<evidence type="ECO:0000256" key="5">
    <source>
        <dbReference type="ARBA" id="ARBA00022475"/>
    </source>
</evidence>
<evidence type="ECO:0000256" key="6">
    <source>
        <dbReference type="ARBA" id="ARBA00022505"/>
    </source>
</evidence>
<evidence type="ECO:0000256" key="7">
    <source>
        <dbReference type="ARBA" id="ARBA00022692"/>
    </source>
</evidence>
<evidence type="ECO:0000256" key="10">
    <source>
        <dbReference type="RuleBase" id="RU363032"/>
    </source>
</evidence>
<organism evidence="13 14">
    <name type="scientific">Flavobacterium pokkalii</name>
    <dbReference type="NCBI Taxonomy" id="1940408"/>
    <lineage>
        <taxon>Bacteria</taxon>
        <taxon>Pseudomonadati</taxon>
        <taxon>Bacteroidota</taxon>
        <taxon>Flavobacteriia</taxon>
        <taxon>Flavobacteriales</taxon>
        <taxon>Flavobacteriaceae</taxon>
        <taxon>Flavobacterium</taxon>
    </lineage>
</organism>
<reference evidence="13 14" key="1">
    <citation type="journal article" date="2020" name="Microbiol. Res.">
        <title>Flavobacterium pokkalii sp. nov., a novel plant growth promoting native rhizobacteria isolated from pokkali rice grown in coastal saline affected agricultural regions of southern India, Kerala.</title>
        <authorList>
            <person name="Menon R.R."/>
            <person name="Kumari S."/>
            <person name="Viver T."/>
            <person name="Rameshkumar N."/>
        </authorList>
    </citation>
    <scope>NUCLEOTIDE SEQUENCE [LARGE SCALE GENOMIC DNA]</scope>
    <source>
        <strain evidence="13 14">L1I52</strain>
    </source>
</reference>
<comment type="function">
    <text evidence="1 11">Part of the binding-protein-dependent transport system for molybdenum; probably responsible for the translocation of the substrate across the membrane.</text>
</comment>
<dbReference type="InterPro" id="IPR011867">
    <property type="entry name" value="ModB_ABC"/>
</dbReference>
<keyword evidence="9 10" id="KW-0472">Membrane</keyword>
<dbReference type="PANTHER" id="PTHR30183:SF8">
    <property type="entry name" value="MOLYBDENUM TRANSPORT SYSTEM PERMEASE"/>
    <property type="match status" value="1"/>
</dbReference>
<feature type="domain" description="ABC transmembrane type-1" evidence="12">
    <location>
        <begin position="7"/>
        <end position="218"/>
    </location>
</feature>
<accession>A0ABR7UNY8</accession>
<keyword evidence="8 10" id="KW-1133">Transmembrane helix</keyword>
<dbReference type="Proteomes" id="UP000661715">
    <property type="component" value="Unassembled WGS sequence"/>
</dbReference>
<feature type="transmembrane region" description="Helical" evidence="10">
    <location>
        <begin position="195"/>
        <end position="214"/>
    </location>
</feature>
<keyword evidence="6 11" id="KW-0500">Molybdenum</keyword>
<dbReference type="SUPFAM" id="SSF161098">
    <property type="entry name" value="MetI-like"/>
    <property type="match status" value="1"/>
</dbReference>
<evidence type="ECO:0000313" key="13">
    <source>
        <dbReference type="EMBL" id="MBD0723918.1"/>
    </source>
</evidence>
<evidence type="ECO:0000259" key="12">
    <source>
        <dbReference type="PROSITE" id="PS50928"/>
    </source>
</evidence>
<evidence type="ECO:0000256" key="1">
    <source>
        <dbReference type="ARBA" id="ARBA00002949"/>
    </source>
</evidence>
<comment type="similarity">
    <text evidence="3 11">Belongs to the binding-protein-dependent transport system permease family. CysTW subfamily.</text>
</comment>
<evidence type="ECO:0000256" key="8">
    <source>
        <dbReference type="ARBA" id="ARBA00022989"/>
    </source>
</evidence>
<evidence type="ECO:0000256" key="9">
    <source>
        <dbReference type="ARBA" id="ARBA00023136"/>
    </source>
</evidence>
<name>A0ABR7UNY8_9FLAO</name>
<protein>
    <recommendedName>
        <fullName evidence="11">Molybdenum transport system permease</fullName>
    </recommendedName>
</protein>
<proteinExistence type="inferred from homology"/>
<dbReference type="InterPro" id="IPR000515">
    <property type="entry name" value="MetI-like"/>
</dbReference>
<evidence type="ECO:0000256" key="3">
    <source>
        <dbReference type="ARBA" id="ARBA00007069"/>
    </source>
</evidence>
<evidence type="ECO:0000256" key="11">
    <source>
        <dbReference type="RuleBase" id="RU365097"/>
    </source>
</evidence>
<feature type="transmembrane region" description="Helical" evidence="10">
    <location>
        <begin position="6"/>
        <end position="33"/>
    </location>
</feature>
<dbReference type="CDD" id="cd06261">
    <property type="entry name" value="TM_PBP2"/>
    <property type="match status" value="1"/>
</dbReference>
<evidence type="ECO:0000256" key="2">
    <source>
        <dbReference type="ARBA" id="ARBA00004651"/>
    </source>
</evidence>
<dbReference type="InterPro" id="IPR035906">
    <property type="entry name" value="MetI-like_sf"/>
</dbReference>